<dbReference type="Pfam" id="PF13416">
    <property type="entry name" value="SBP_bac_8"/>
    <property type="match status" value="1"/>
</dbReference>
<feature type="signal peptide" evidence="6">
    <location>
        <begin position="1"/>
        <end position="25"/>
    </location>
</feature>
<keyword evidence="8" id="KW-1185">Reference proteome</keyword>
<keyword evidence="3 6" id="KW-0732">Signal</keyword>
<dbReference type="Gene3D" id="3.40.190.10">
    <property type="entry name" value="Periplasmic binding protein-like II"/>
    <property type="match status" value="2"/>
</dbReference>
<dbReference type="Proteomes" id="UP000623795">
    <property type="component" value="Unassembled WGS sequence"/>
</dbReference>
<comment type="similarity">
    <text evidence="5">Belongs to the bacterial solute-binding protein PotD/PotF family.</text>
</comment>
<accession>A0ABX1Q3N5</accession>
<reference evidence="7 8" key="1">
    <citation type="submission" date="2019-12" db="EMBL/GenBank/DDBJ databases">
        <title>Comparative genomics gives insights into the taxonomy of the Azoarcus-Aromatoleum group and reveals separate origins of nif in the plant-associated Azoarcus and non-plant-associated Aromatoleum sub-groups.</title>
        <authorList>
            <person name="Lafos M."/>
            <person name="Maluk M."/>
            <person name="Batista M."/>
            <person name="Junghare M."/>
            <person name="Carmona M."/>
            <person name="Faoro H."/>
            <person name="Cruz L.M."/>
            <person name="Battistoni F."/>
            <person name="De Souza E."/>
            <person name="Pedrosa F."/>
            <person name="Chen W.-M."/>
            <person name="Poole P.S."/>
            <person name="Dixon R.A."/>
            <person name="James E.K."/>
        </authorList>
    </citation>
    <scope>NUCLEOTIDE SEQUENCE [LARGE SCALE GENOMIC DNA]</scope>
    <source>
        <strain evidence="7 8">Td21</strain>
    </source>
</reference>
<dbReference type="PANTHER" id="PTHR30222">
    <property type="entry name" value="SPERMIDINE/PUTRESCINE-BINDING PERIPLASMIC PROTEIN"/>
    <property type="match status" value="1"/>
</dbReference>
<dbReference type="CDD" id="cd13659">
    <property type="entry name" value="PBP2_PotF"/>
    <property type="match status" value="1"/>
</dbReference>
<name>A0ABX1Q3N5_9RHOO</name>
<dbReference type="EMBL" id="WTVN01000045">
    <property type="protein sequence ID" value="NMG46015.1"/>
    <property type="molecule type" value="Genomic_DNA"/>
</dbReference>
<sequence>MRLHGFLTAALGLFGWAVIASGAGAADERALNVYNWNDYIARDTIPAFEKATGISVKYDLYDSNATLQGKLLTGSSGYDVVYPSVEYAGRQIQAGIFQPLDKARLPNYSNLDPLILKAVGRADPGNRFVVPYMWYTTGVAINVDKVGKALGGKLPDNAWDLLFDPAVTARLKGCGIALMDEASDVIPAAMIYIGADTSKMAPADIRAAVARIRPVRRDIRVFNSSPIDLMAKGSLCVAMMFSGDALIAARRANESHTGANVRYLIPQAGAMMSVDVMAIPRDAPHVANAHAWINTMLDPRVVAQISNETYYLSANKAALPLTGAEITGNPAINVPEALKRRLQAKPVLTKDAQRELTQAFNRFKTAR</sequence>
<comment type="subcellular location">
    <subcellularLocation>
        <location evidence="1 5">Periplasm</location>
    </subcellularLocation>
</comment>
<evidence type="ECO:0000256" key="6">
    <source>
        <dbReference type="SAM" id="SignalP"/>
    </source>
</evidence>
<dbReference type="InterPro" id="IPR001188">
    <property type="entry name" value="Sperm_putr-bd"/>
</dbReference>
<dbReference type="SUPFAM" id="SSF53850">
    <property type="entry name" value="Periplasmic binding protein-like II"/>
    <property type="match status" value="1"/>
</dbReference>
<dbReference type="PANTHER" id="PTHR30222:SF12">
    <property type="entry name" value="NORSPERMIDINE SENSOR"/>
    <property type="match status" value="1"/>
</dbReference>
<feature type="chain" id="PRO_5047505024" description="Putrescine-binding periplasmic protein" evidence="6">
    <location>
        <begin position="26"/>
        <end position="367"/>
    </location>
</feature>
<evidence type="ECO:0000256" key="1">
    <source>
        <dbReference type="ARBA" id="ARBA00004418"/>
    </source>
</evidence>
<evidence type="ECO:0000256" key="4">
    <source>
        <dbReference type="ARBA" id="ARBA00022764"/>
    </source>
</evidence>
<evidence type="ECO:0000256" key="3">
    <source>
        <dbReference type="ARBA" id="ARBA00022729"/>
    </source>
</evidence>
<evidence type="ECO:0000313" key="8">
    <source>
        <dbReference type="Proteomes" id="UP000623795"/>
    </source>
</evidence>
<comment type="caution">
    <text evidence="7">The sequence shown here is derived from an EMBL/GenBank/DDBJ whole genome shotgun (WGS) entry which is preliminary data.</text>
</comment>
<dbReference type="PRINTS" id="PR00909">
    <property type="entry name" value="SPERMDNBNDNG"/>
</dbReference>
<evidence type="ECO:0000313" key="7">
    <source>
        <dbReference type="EMBL" id="NMG46015.1"/>
    </source>
</evidence>
<gene>
    <name evidence="7" type="ORF">GPA22_20050</name>
</gene>
<evidence type="ECO:0000256" key="2">
    <source>
        <dbReference type="ARBA" id="ARBA00022448"/>
    </source>
</evidence>
<dbReference type="PIRSF" id="PIRSF019574">
    <property type="entry name" value="Periplasmic_polyamine_BP"/>
    <property type="match status" value="1"/>
</dbReference>
<proteinExistence type="inferred from homology"/>
<comment type="function">
    <text evidence="5">Required for the activity of the bacterial periplasmic transport system of putrescine.</text>
</comment>
<keyword evidence="2 5" id="KW-0813">Transport</keyword>
<dbReference type="InterPro" id="IPR006059">
    <property type="entry name" value="SBP"/>
</dbReference>
<dbReference type="RefSeq" id="WP_169257846.1">
    <property type="nucleotide sequence ID" value="NZ_WTVN01000045.1"/>
</dbReference>
<organism evidence="7 8">
    <name type="scientific">Aromatoleum toluvorans</name>
    <dbReference type="NCBI Taxonomy" id="92002"/>
    <lineage>
        <taxon>Bacteria</taxon>
        <taxon>Pseudomonadati</taxon>
        <taxon>Pseudomonadota</taxon>
        <taxon>Betaproteobacteria</taxon>
        <taxon>Rhodocyclales</taxon>
        <taxon>Rhodocyclaceae</taxon>
        <taxon>Aromatoleum</taxon>
    </lineage>
</organism>
<protein>
    <recommendedName>
        <fullName evidence="5">Putrescine-binding periplasmic protein</fullName>
    </recommendedName>
</protein>
<keyword evidence="4 5" id="KW-0574">Periplasm</keyword>
<evidence type="ECO:0000256" key="5">
    <source>
        <dbReference type="PIRNR" id="PIRNR019574"/>
    </source>
</evidence>